<accession>A0A0X8P4K5</accession>
<feature type="compositionally biased region" description="Basic and acidic residues" evidence="1">
    <location>
        <begin position="165"/>
        <end position="185"/>
    </location>
</feature>
<evidence type="ECO:0000313" key="3">
    <source>
        <dbReference type="EMBL" id="AMG39765.1"/>
    </source>
</evidence>
<protein>
    <recommendedName>
        <fullName evidence="2">LHH domain-containing protein</fullName>
    </recommendedName>
</protein>
<evidence type="ECO:0000259" key="2">
    <source>
        <dbReference type="Pfam" id="PF14411"/>
    </source>
</evidence>
<evidence type="ECO:0000313" key="4">
    <source>
        <dbReference type="Proteomes" id="UP000060602"/>
    </source>
</evidence>
<dbReference type="InterPro" id="IPR026834">
    <property type="entry name" value="LHH"/>
</dbReference>
<gene>
    <name evidence="3" type="ORF">AL504_29455</name>
</gene>
<dbReference type="EMBL" id="CP014060">
    <property type="protein sequence ID" value="AMG39765.1"/>
    <property type="molecule type" value="Genomic_DNA"/>
</dbReference>
<dbReference type="RefSeq" id="WP_061074060.1">
    <property type="nucleotide sequence ID" value="NZ_CP014060.2"/>
</dbReference>
<feature type="domain" description="LHH" evidence="2">
    <location>
        <begin position="113"/>
        <end position="189"/>
    </location>
</feature>
<reference evidence="4" key="1">
    <citation type="submission" date="2015-12" db="EMBL/GenBank/DDBJ databases">
        <title>FDA dAtabase for Regulatory Grade micrObial Sequences (FDA-ARGOS): Supporting development and validation of Infectious Disease Dx tests.</title>
        <authorList>
            <person name="Case J."/>
            <person name="Tallon L."/>
            <person name="Sadzewicz L."/>
            <person name="Sengamalay N."/>
            <person name="Ott S."/>
            <person name="Godinez A."/>
            <person name="Nagaraj S."/>
            <person name="Nadendla S."/>
            <person name="Sichtig H."/>
        </authorList>
    </citation>
    <scope>NUCLEOTIDE SEQUENCE [LARGE SCALE GENOMIC DNA]</scope>
    <source>
        <strain evidence="4">FDAARGOS_147</strain>
    </source>
</reference>
<dbReference type="AlphaFoldDB" id="A0A0X8P4K5"/>
<dbReference type="Proteomes" id="UP000060602">
    <property type="component" value="Chromosome"/>
</dbReference>
<name>A0A0X8P4K5_ALCXX</name>
<sequence length="200" mass="22598">MNFEHLRAAGGDVPCRLAQLARDMPGKCVLIAELDRPMVVTQDMRQDLPPLSDERRERLESRGYPDTILDAIGSDAEANIYENADLKPERVNGKDVLIRDDIDFDREDAFGKTNLERMREGRAPLDDSGKPIELHHIGQSQDSPLAELTGSEHRGNGNDNILHNKLKESEIDRGNFGDERGDHWRQRAMQIDSQRDGETS</sequence>
<evidence type="ECO:0000256" key="1">
    <source>
        <dbReference type="SAM" id="MobiDB-lite"/>
    </source>
</evidence>
<proteinExistence type="predicted"/>
<organism evidence="3 4">
    <name type="scientific">Alcaligenes xylosoxydans xylosoxydans</name>
    <name type="common">Achromobacter xylosoxidans</name>
    <dbReference type="NCBI Taxonomy" id="85698"/>
    <lineage>
        <taxon>Bacteria</taxon>
        <taxon>Pseudomonadati</taxon>
        <taxon>Pseudomonadota</taxon>
        <taxon>Betaproteobacteria</taxon>
        <taxon>Burkholderiales</taxon>
        <taxon>Alcaligenaceae</taxon>
        <taxon>Achromobacter</taxon>
    </lineage>
</organism>
<dbReference type="Pfam" id="PF14411">
    <property type="entry name" value="LHH"/>
    <property type="match status" value="1"/>
</dbReference>
<feature type="region of interest" description="Disordered" evidence="1">
    <location>
        <begin position="139"/>
        <end position="200"/>
    </location>
</feature>